<dbReference type="GO" id="GO:0006465">
    <property type="term" value="P:signal peptide processing"/>
    <property type="evidence" value="ECO:0007669"/>
    <property type="project" value="TreeGrafter"/>
</dbReference>
<evidence type="ECO:0000256" key="4">
    <source>
        <dbReference type="ARBA" id="ARBA00022801"/>
    </source>
</evidence>
<proteinExistence type="inferred from homology"/>
<feature type="transmembrane region" description="Helical" evidence="7">
    <location>
        <begin position="239"/>
        <end position="259"/>
    </location>
</feature>
<dbReference type="EMBL" id="JAGSYN010000105">
    <property type="protein sequence ID" value="KAG7664162.1"/>
    <property type="molecule type" value="Genomic_DNA"/>
</dbReference>
<feature type="transmembrane region" description="Helical" evidence="7">
    <location>
        <begin position="101"/>
        <end position="119"/>
    </location>
</feature>
<comment type="similarity">
    <text evidence="2">Belongs to the peptidase S54 family.</text>
</comment>
<feature type="transmembrane region" description="Helical" evidence="7">
    <location>
        <begin position="213"/>
        <end position="233"/>
    </location>
</feature>
<keyword evidence="3 7" id="KW-0812">Transmembrane</keyword>
<evidence type="ECO:0000256" key="2">
    <source>
        <dbReference type="ARBA" id="ARBA00009045"/>
    </source>
</evidence>
<feature type="domain" description="Peptidase S54 rhomboid" evidence="8">
    <location>
        <begin position="176"/>
        <end position="316"/>
    </location>
</feature>
<dbReference type="GO" id="GO:0016020">
    <property type="term" value="C:membrane"/>
    <property type="evidence" value="ECO:0007669"/>
    <property type="project" value="UniProtKB-SubCell"/>
</dbReference>
<dbReference type="Proteomes" id="UP000694255">
    <property type="component" value="Unassembled WGS sequence"/>
</dbReference>
<evidence type="ECO:0000256" key="3">
    <source>
        <dbReference type="ARBA" id="ARBA00022692"/>
    </source>
</evidence>
<keyword evidence="5 7" id="KW-1133">Transmembrane helix</keyword>
<name>A0A8J5QRW0_9ASCO</name>
<dbReference type="GeneID" id="73469101"/>
<feature type="transmembrane region" description="Helical" evidence="7">
    <location>
        <begin position="131"/>
        <end position="149"/>
    </location>
</feature>
<feature type="transmembrane region" description="Helical" evidence="7">
    <location>
        <begin position="185"/>
        <end position="206"/>
    </location>
</feature>
<comment type="caution">
    <text evidence="9">The sequence shown here is derived from an EMBL/GenBank/DDBJ whole genome shotgun (WGS) entry which is preliminary data.</text>
</comment>
<reference evidence="9 10" key="1">
    <citation type="journal article" date="2021" name="DNA Res.">
        <title>Genome analysis of Candida subhashii reveals its hybrid nature and dual mitochondrial genome conformations.</title>
        <authorList>
            <person name="Mixao V."/>
            <person name="Hegedusova E."/>
            <person name="Saus E."/>
            <person name="Pryszcz L.P."/>
            <person name="Cillingova A."/>
            <person name="Nosek J."/>
            <person name="Gabaldon T."/>
        </authorList>
    </citation>
    <scope>NUCLEOTIDE SEQUENCE [LARGE SCALE GENOMIC DNA]</scope>
    <source>
        <strain evidence="9 10">CBS 10753</strain>
    </source>
</reference>
<dbReference type="InterPro" id="IPR050925">
    <property type="entry name" value="Rhomboid_protease_S54"/>
</dbReference>
<evidence type="ECO:0000313" key="10">
    <source>
        <dbReference type="Proteomes" id="UP000694255"/>
    </source>
</evidence>
<feature type="transmembrane region" description="Helical" evidence="7">
    <location>
        <begin position="299"/>
        <end position="316"/>
    </location>
</feature>
<dbReference type="AlphaFoldDB" id="A0A8J5QRW0"/>
<evidence type="ECO:0000259" key="8">
    <source>
        <dbReference type="Pfam" id="PF01694"/>
    </source>
</evidence>
<dbReference type="FunFam" id="1.20.1540.10:FF:000012">
    <property type="entry name" value="Rhomboid family protein"/>
    <property type="match status" value="1"/>
</dbReference>
<protein>
    <recommendedName>
        <fullName evidence="8">Peptidase S54 rhomboid domain-containing protein</fullName>
    </recommendedName>
</protein>
<evidence type="ECO:0000313" key="9">
    <source>
        <dbReference type="EMBL" id="KAG7664162.1"/>
    </source>
</evidence>
<comment type="subcellular location">
    <subcellularLocation>
        <location evidence="1">Membrane</location>
        <topology evidence="1">Multi-pass membrane protein</topology>
    </subcellularLocation>
</comment>
<evidence type="ECO:0000256" key="1">
    <source>
        <dbReference type="ARBA" id="ARBA00004141"/>
    </source>
</evidence>
<dbReference type="GO" id="GO:0004252">
    <property type="term" value="F:serine-type endopeptidase activity"/>
    <property type="evidence" value="ECO:0007669"/>
    <property type="project" value="InterPro"/>
</dbReference>
<dbReference type="InterPro" id="IPR022764">
    <property type="entry name" value="Peptidase_S54_rhomboid_dom"/>
</dbReference>
<dbReference type="RefSeq" id="XP_049264394.1">
    <property type="nucleotide sequence ID" value="XM_049406036.1"/>
</dbReference>
<feature type="transmembrane region" description="Helical" evidence="7">
    <location>
        <begin position="266"/>
        <end position="287"/>
    </location>
</feature>
<sequence>MLDLLLKSVKGHRQGVNYFFNNASIRSLTLKGFNQQRLVPRSTKVNFLRSNTQILKSSMFMNPFKMNSKISITQQVRNMSFRGYNRYRFSDLQWKKLKNPTIFTVLFCAGTTLAVPFLFDNTPLSYLKRNPRVIIWGLIAINGAVFLAWKVPSLNRYTMKYGIIFKDHIQSTGAMLGSAFSHQSFVHLAVNMLALYSFGTTLISYMGATQFTLLYLNSAVISSLASIAIPTLLRGPLAVASLGASGAVFGVFAAFAFLFPNAGISLFFFPIPGGAWTLFLGSSAWNAAGCILRWGVYDYAAHLGGSFIGFLYAFWFKRERSQRLRKSMSMFR</sequence>
<dbReference type="PANTHER" id="PTHR43731">
    <property type="entry name" value="RHOMBOID PROTEASE"/>
    <property type="match status" value="1"/>
</dbReference>
<keyword evidence="6 7" id="KW-0472">Membrane</keyword>
<keyword evidence="4" id="KW-0378">Hydrolase</keyword>
<evidence type="ECO:0000256" key="5">
    <source>
        <dbReference type="ARBA" id="ARBA00022989"/>
    </source>
</evidence>
<keyword evidence="10" id="KW-1185">Reference proteome</keyword>
<evidence type="ECO:0000256" key="7">
    <source>
        <dbReference type="SAM" id="Phobius"/>
    </source>
</evidence>
<dbReference type="Pfam" id="PF01694">
    <property type="entry name" value="Rhomboid"/>
    <property type="match status" value="1"/>
</dbReference>
<accession>A0A8J5QRW0</accession>
<dbReference type="PANTHER" id="PTHR43731:SF14">
    <property type="entry name" value="PRESENILIN-ASSOCIATED RHOMBOID-LIKE PROTEIN, MITOCHONDRIAL"/>
    <property type="match status" value="1"/>
</dbReference>
<evidence type="ECO:0000256" key="6">
    <source>
        <dbReference type="ARBA" id="ARBA00023136"/>
    </source>
</evidence>
<dbReference type="OrthoDB" id="10260614at2759"/>
<organism evidence="9 10">
    <name type="scientific">[Candida] subhashii</name>
    <dbReference type="NCBI Taxonomy" id="561895"/>
    <lineage>
        <taxon>Eukaryota</taxon>
        <taxon>Fungi</taxon>
        <taxon>Dikarya</taxon>
        <taxon>Ascomycota</taxon>
        <taxon>Saccharomycotina</taxon>
        <taxon>Pichiomycetes</taxon>
        <taxon>Debaryomycetaceae</taxon>
        <taxon>Spathaspora</taxon>
    </lineage>
</organism>
<gene>
    <name evidence="9" type="ORF">J8A68_002300</name>
</gene>